<evidence type="ECO:0000259" key="5">
    <source>
        <dbReference type="Pfam" id="PF17384"/>
    </source>
</evidence>
<dbReference type="Pfam" id="PF17384">
    <property type="entry name" value="DUF150_C"/>
    <property type="match status" value="1"/>
</dbReference>
<keyword evidence="7" id="KW-1185">Reference proteome</keyword>
<dbReference type="CDD" id="cd01734">
    <property type="entry name" value="YlxS_C"/>
    <property type="match status" value="1"/>
</dbReference>
<comment type="subcellular location">
    <subcellularLocation>
        <location evidence="3">Cytoplasm</location>
    </subcellularLocation>
</comment>
<keyword evidence="2 3" id="KW-0690">Ribosome biogenesis</keyword>
<dbReference type="SUPFAM" id="SSF75420">
    <property type="entry name" value="YhbC-like, N-terminal domain"/>
    <property type="match status" value="1"/>
</dbReference>
<evidence type="ECO:0000313" key="7">
    <source>
        <dbReference type="Proteomes" id="UP000289718"/>
    </source>
</evidence>
<dbReference type="Gene3D" id="3.30.300.70">
    <property type="entry name" value="RimP-like superfamily, N-terminal"/>
    <property type="match status" value="1"/>
</dbReference>
<dbReference type="GO" id="GO:0005829">
    <property type="term" value="C:cytosol"/>
    <property type="evidence" value="ECO:0007669"/>
    <property type="project" value="TreeGrafter"/>
</dbReference>
<evidence type="ECO:0000256" key="1">
    <source>
        <dbReference type="ARBA" id="ARBA00022490"/>
    </source>
</evidence>
<dbReference type="GO" id="GO:0006412">
    <property type="term" value="P:translation"/>
    <property type="evidence" value="ECO:0007669"/>
    <property type="project" value="TreeGrafter"/>
</dbReference>
<dbReference type="EMBL" id="NXIE01000002">
    <property type="protein sequence ID" value="RXK13340.1"/>
    <property type="molecule type" value="Genomic_DNA"/>
</dbReference>
<dbReference type="SUPFAM" id="SSF74942">
    <property type="entry name" value="YhbC-like, C-terminal domain"/>
    <property type="match status" value="1"/>
</dbReference>
<evidence type="ECO:0000256" key="3">
    <source>
        <dbReference type="HAMAP-Rule" id="MF_01077"/>
    </source>
</evidence>
<gene>
    <name evidence="3" type="primary">rimP</name>
    <name evidence="6" type="ORF">CP965_05940</name>
</gene>
<dbReference type="HAMAP" id="MF_01077">
    <property type="entry name" value="RimP"/>
    <property type="match status" value="1"/>
</dbReference>
<dbReference type="NCBIfam" id="NF000936">
    <property type="entry name" value="PRK00092.4-1"/>
    <property type="match status" value="1"/>
</dbReference>
<dbReference type="OrthoDB" id="9805006at2"/>
<dbReference type="InterPro" id="IPR036847">
    <property type="entry name" value="RimP_C_sf"/>
</dbReference>
<keyword evidence="1 3" id="KW-0963">Cytoplasm</keyword>
<organism evidence="6 7">
    <name type="scientific">Halarcobacter mediterraneus</name>
    <dbReference type="NCBI Taxonomy" id="2023153"/>
    <lineage>
        <taxon>Bacteria</taxon>
        <taxon>Pseudomonadati</taxon>
        <taxon>Campylobacterota</taxon>
        <taxon>Epsilonproteobacteria</taxon>
        <taxon>Campylobacterales</taxon>
        <taxon>Arcobacteraceae</taxon>
        <taxon>Halarcobacter</taxon>
    </lineage>
</organism>
<reference evidence="6 7" key="1">
    <citation type="submission" date="2017-09" db="EMBL/GenBank/DDBJ databases">
        <title>Genomics of the genus Arcobacter.</title>
        <authorList>
            <person name="Perez-Cataluna A."/>
            <person name="Figueras M.J."/>
            <person name="Salas-Masso N."/>
        </authorList>
    </citation>
    <scope>NUCLEOTIDE SEQUENCE [LARGE SCALE GENOMIC DNA]</scope>
    <source>
        <strain evidence="6 7">F156-34</strain>
    </source>
</reference>
<dbReference type="InterPro" id="IPR035956">
    <property type="entry name" value="RimP_N_sf"/>
</dbReference>
<feature type="domain" description="Ribosome maturation factor RimP C-terminal" evidence="5">
    <location>
        <begin position="81"/>
        <end position="142"/>
    </location>
</feature>
<evidence type="ECO:0000259" key="4">
    <source>
        <dbReference type="Pfam" id="PF02576"/>
    </source>
</evidence>
<dbReference type="Gene3D" id="2.30.30.180">
    <property type="entry name" value="Ribosome maturation factor RimP, C-terminal domain"/>
    <property type="match status" value="1"/>
</dbReference>
<dbReference type="AlphaFoldDB" id="A0A4Q1AY95"/>
<feature type="domain" description="Ribosome maturation factor RimP N-terminal" evidence="4">
    <location>
        <begin position="7"/>
        <end position="78"/>
    </location>
</feature>
<dbReference type="Proteomes" id="UP000289718">
    <property type="component" value="Unassembled WGS sequence"/>
</dbReference>
<dbReference type="GO" id="GO:0000028">
    <property type="term" value="P:ribosomal small subunit assembly"/>
    <property type="evidence" value="ECO:0007669"/>
    <property type="project" value="TreeGrafter"/>
</dbReference>
<evidence type="ECO:0000256" key="2">
    <source>
        <dbReference type="ARBA" id="ARBA00022517"/>
    </source>
</evidence>
<evidence type="ECO:0000313" key="6">
    <source>
        <dbReference type="EMBL" id="RXK13340.1"/>
    </source>
</evidence>
<accession>A0A4Q1AY95</accession>
<sequence length="142" mass="16121">MNLEESIEIAVQGCGAEVYDIVSLKENDMNIFRVYVTSKEGINLDKCAEISRMISPILDLDEPMNGKYNLEVSSPGIERKLKNPRHFKASLGEKIKLKDFDKNSIKGELLSADDNEIKIKTEHGEEIITYDEISSASTYFEW</sequence>
<proteinExistence type="inferred from homology"/>
<comment type="similarity">
    <text evidence="3">Belongs to the RimP family.</text>
</comment>
<dbReference type="InterPro" id="IPR003728">
    <property type="entry name" value="Ribosome_maturation_RimP"/>
</dbReference>
<dbReference type="InterPro" id="IPR028989">
    <property type="entry name" value="RimP_N"/>
</dbReference>
<protein>
    <recommendedName>
        <fullName evidence="3">Ribosome maturation factor RimP</fullName>
    </recommendedName>
</protein>
<dbReference type="PANTHER" id="PTHR33867">
    <property type="entry name" value="RIBOSOME MATURATION FACTOR RIMP"/>
    <property type="match status" value="1"/>
</dbReference>
<dbReference type="RefSeq" id="WP_129061162.1">
    <property type="nucleotide sequence ID" value="NZ_NXIE01000002.1"/>
</dbReference>
<dbReference type="PANTHER" id="PTHR33867:SF1">
    <property type="entry name" value="RIBOSOME MATURATION FACTOR RIMP"/>
    <property type="match status" value="1"/>
</dbReference>
<dbReference type="Pfam" id="PF02576">
    <property type="entry name" value="RimP_N"/>
    <property type="match status" value="1"/>
</dbReference>
<dbReference type="InterPro" id="IPR028998">
    <property type="entry name" value="RimP_C"/>
</dbReference>
<comment type="function">
    <text evidence="3">Required for maturation of 30S ribosomal subunits.</text>
</comment>
<name>A0A4Q1AY95_9BACT</name>
<comment type="caution">
    <text evidence="6">The sequence shown here is derived from an EMBL/GenBank/DDBJ whole genome shotgun (WGS) entry which is preliminary data.</text>
</comment>